<reference evidence="2 3" key="1">
    <citation type="journal article" date="2023" name="Plant Biotechnol. J.">
        <title>Chromosome-level wild Hevea brasiliensis genome provides new tools for genomic-assisted breeding and valuable loci to elevate rubber yield.</title>
        <authorList>
            <person name="Cheng H."/>
            <person name="Song X."/>
            <person name="Hu Y."/>
            <person name="Wu T."/>
            <person name="Yang Q."/>
            <person name="An Z."/>
            <person name="Feng S."/>
            <person name="Deng Z."/>
            <person name="Wu W."/>
            <person name="Zeng X."/>
            <person name="Tu M."/>
            <person name="Wang X."/>
            <person name="Huang H."/>
        </authorList>
    </citation>
    <scope>NUCLEOTIDE SEQUENCE [LARGE SCALE GENOMIC DNA]</scope>
    <source>
        <strain evidence="2">MT/VB/25A 57/8</strain>
    </source>
</reference>
<sequence length="161" mass="18139">MTHSSSNPPWFSSLEITLLWVGEFKPSVIFRLINNSLTDLTPEQRERIKQLKVEARREERALTETMERIQESLASPPILNLVRRYGRLIGGEVSEIEAAVDMLKTALLAVMESADALRGSTVANVVEVLSPTEAVRFFAAAAEFQLRMRRLGQHKDAERSC</sequence>
<feature type="domain" description="DOG1" evidence="1">
    <location>
        <begin position="1"/>
        <end position="158"/>
    </location>
</feature>
<dbReference type="Pfam" id="PF14144">
    <property type="entry name" value="DOG1"/>
    <property type="match status" value="1"/>
</dbReference>
<evidence type="ECO:0000313" key="3">
    <source>
        <dbReference type="Proteomes" id="UP001174677"/>
    </source>
</evidence>
<organism evidence="2 3">
    <name type="scientific">Hevea brasiliensis</name>
    <name type="common">Para rubber tree</name>
    <name type="synonym">Siphonia brasiliensis</name>
    <dbReference type="NCBI Taxonomy" id="3981"/>
    <lineage>
        <taxon>Eukaryota</taxon>
        <taxon>Viridiplantae</taxon>
        <taxon>Streptophyta</taxon>
        <taxon>Embryophyta</taxon>
        <taxon>Tracheophyta</taxon>
        <taxon>Spermatophyta</taxon>
        <taxon>Magnoliopsida</taxon>
        <taxon>eudicotyledons</taxon>
        <taxon>Gunneridae</taxon>
        <taxon>Pentapetalae</taxon>
        <taxon>rosids</taxon>
        <taxon>fabids</taxon>
        <taxon>Malpighiales</taxon>
        <taxon>Euphorbiaceae</taxon>
        <taxon>Crotonoideae</taxon>
        <taxon>Micrandreae</taxon>
        <taxon>Hevea</taxon>
    </lineage>
</organism>
<protein>
    <recommendedName>
        <fullName evidence="1">DOG1 domain-containing protein</fullName>
    </recommendedName>
</protein>
<gene>
    <name evidence="2" type="ORF">P3X46_021176</name>
</gene>
<keyword evidence="3" id="KW-1185">Reference proteome</keyword>
<dbReference type="PANTHER" id="PTHR46354">
    <property type="entry name" value="DOG1 DOMAIN-CONTAINING PROTEIN"/>
    <property type="match status" value="1"/>
</dbReference>
<dbReference type="InterPro" id="IPR051886">
    <property type="entry name" value="Seed_Dev/Stress_Resp_Reg"/>
</dbReference>
<accession>A0ABQ9LEN6</accession>
<dbReference type="PANTHER" id="PTHR46354:SF1">
    <property type="entry name" value="PROTEIN RESPONSE TO ABA AND SALT 1-RELATED"/>
    <property type="match status" value="1"/>
</dbReference>
<name>A0ABQ9LEN6_HEVBR</name>
<proteinExistence type="predicted"/>
<dbReference type="EMBL" id="JARPOI010000012">
    <property type="protein sequence ID" value="KAJ9166414.1"/>
    <property type="molecule type" value="Genomic_DNA"/>
</dbReference>
<dbReference type="InterPro" id="IPR025422">
    <property type="entry name" value="TGA_domain"/>
</dbReference>
<evidence type="ECO:0000313" key="2">
    <source>
        <dbReference type="EMBL" id="KAJ9166414.1"/>
    </source>
</evidence>
<dbReference type="PROSITE" id="PS51806">
    <property type="entry name" value="DOG1"/>
    <property type="match status" value="1"/>
</dbReference>
<evidence type="ECO:0000259" key="1">
    <source>
        <dbReference type="PROSITE" id="PS51806"/>
    </source>
</evidence>
<comment type="caution">
    <text evidence="2">The sequence shown here is derived from an EMBL/GenBank/DDBJ whole genome shotgun (WGS) entry which is preliminary data.</text>
</comment>
<dbReference type="Proteomes" id="UP001174677">
    <property type="component" value="Chromosome 12"/>
</dbReference>